<evidence type="ECO:0000313" key="1">
    <source>
        <dbReference type="EMBL" id="PZE16244.1"/>
    </source>
</evidence>
<evidence type="ECO:0008006" key="3">
    <source>
        <dbReference type="Google" id="ProtNLM"/>
    </source>
</evidence>
<dbReference type="AlphaFoldDB" id="A0A2W1MXZ2"/>
<keyword evidence="2" id="KW-1185">Reference proteome</keyword>
<dbReference type="EMBL" id="QKSB01000010">
    <property type="protein sequence ID" value="PZE16244.1"/>
    <property type="molecule type" value="Genomic_DNA"/>
</dbReference>
<dbReference type="Gene3D" id="2.60.40.1120">
    <property type="entry name" value="Carboxypeptidase-like, regulatory domain"/>
    <property type="match status" value="1"/>
</dbReference>
<reference evidence="1 2" key="1">
    <citation type="submission" date="2018-06" db="EMBL/GenBank/DDBJ databases">
        <title>The draft genome sequence of Crocinitomix sp. SM1701.</title>
        <authorList>
            <person name="Zhang X."/>
        </authorList>
    </citation>
    <scope>NUCLEOTIDE SEQUENCE [LARGE SCALE GENOMIC DNA]</scope>
    <source>
        <strain evidence="1 2">SM1701</strain>
    </source>
</reference>
<gene>
    <name evidence="1" type="ORF">DNU06_14035</name>
</gene>
<accession>A0A2W1MXZ2</accession>
<organism evidence="1 2">
    <name type="scientific">Putridiphycobacter roseus</name>
    <dbReference type="NCBI Taxonomy" id="2219161"/>
    <lineage>
        <taxon>Bacteria</taxon>
        <taxon>Pseudomonadati</taxon>
        <taxon>Bacteroidota</taxon>
        <taxon>Flavobacteriia</taxon>
        <taxon>Flavobacteriales</taxon>
        <taxon>Crocinitomicaceae</taxon>
        <taxon>Putridiphycobacter</taxon>
    </lineage>
</organism>
<evidence type="ECO:0000313" key="2">
    <source>
        <dbReference type="Proteomes" id="UP000249248"/>
    </source>
</evidence>
<dbReference type="RefSeq" id="WP_111064130.1">
    <property type="nucleotide sequence ID" value="NZ_JBHUCU010000037.1"/>
</dbReference>
<dbReference type="Pfam" id="PF13715">
    <property type="entry name" value="CarbopepD_reg_2"/>
    <property type="match status" value="1"/>
</dbReference>
<dbReference type="Pfam" id="PF18939">
    <property type="entry name" value="DUF5686"/>
    <property type="match status" value="1"/>
</dbReference>
<name>A0A2W1MXZ2_9FLAO</name>
<comment type="caution">
    <text evidence="1">The sequence shown here is derived from an EMBL/GenBank/DDBJ whole genome shotgun (WGS) entry which is preliminary data.</text>
</comment>
<proteinExistence type="predicted"/>
<sequence length="816" mass="94107">MKILLTCLIVISTSLSYGQYLTGIVLDSIWNEPIPFAKLYLEKSETSAIANVNGEFHLKILYGTDVLQVSSIGYEPRKITFSKNETDTILIKLSPNTTLNEVEVIASKTNPAFEILKRIHENAKLNNPDALDAYEYEAYNTIQFNLSNINEKFEDRALIKNFDFIVDYMDTMNGKKTLPFMFTESVSNYYYHKTPALKKEEMIASRVTGFSIISLDKYTGELFQKFNIYDNFIDIFNMDFMSPIALGSRGFYDYTLMGRDTVNGEPCFYMKFNQKRKGDATFNGEFWVSDASYAIVKVSATLPDAININYVSFLKITQHYTEVEKQAWFVENEDLEIHFKVLNDVKKAYLMDLKVYKNTSRKNIKVNPVRPLSFYVADVVLNDSSKFYSNEQWAAIRHQPLDTVEEGIIEMVDSLEQNPTFKLYKKISYLGYTGFWQMGPIELGSIYSLYQNNTVEGNRIFLSARTSNKFSRNHEISAYGIYGDLDKQFKYGGSYRWKFKHPNREILRFAYKKKIEQLSLSPTLGDIGNAFSTLLSVGDIDKLTMVDQFSVGFDKDYAFDMRTFSAVQWKKFTALQASDYQRVSGLDTLRINTITSFEIRNQIMYTKDEKFISGSFDRISLGSKYPIISLTHTLGIKSILGSQYNFNRLDFIVDHRPKLGVFGRLGYTLYAGKIFGTLPYPFLNVHEGNQSFYLQQSSMNLLRYYEFISDTWIGLNVEHRLQGFIMDRIPLVRKAKLRLVYGGKMVIGTLSNKHESEMLFPSFSNTLSFSKPYAEVSVGVENVLKFIRIDAIWRLTYLNHQDITKFGVKFVFTGDF</sequence>
<dbReference type="OrthoDB" id="983143at2"/>
<dbReference type="InterPro" id="IPR008969">
    <property type="entry name" value="CarboxyPept-like_regulatory"/>
</dbReference>
<protein>
    <recommendedName>
        <fullName evidence="3">Carboxypeptidase-like regulatory domain-containing protein</fullName>
    </recommendedName>
</protein>
<dbReference type="Proteomes" id="UP000249248">
    <property type="component" value="Unassembled WGS sequence"/>
</dbReference>
<dbReference type="SUPFAM" id="SSF49464">
    <property type="entry name" value="Carboxypeptidase regulatory domain-like"/>
    <property type="match status" value="1"/>
</dbReference>
<dbReference type="InterPro" id="IPR043741">
    <property type="entry name" value="DUF5686"/>
</dbReference>